<dbReference type="InterPro" id="IPR039561">
    <property type="entry name" value="Peptidase_M15C"/>
</dbReference>
<keyword evidence="4" id="KW-1185">Reference proteome</keyword>
<dbReference type="SUPFAM" id="SSF55166">
    <property type="entry name" value="Hedgehog/DD-peptidase"/>
    <property type="match status" value="1"/>
</dbReference>
<dbReference type="InterPro" id="IPR036365">
    <property type="entry name" value="PGBD-like_sf"/>
</dbReference>
<dbReference type="EMBL" id="BAABHC010000016">
    <property type="protein sequence ID" value="GAA4435810.1"/>
    <property type="molecule type" value="Genomic_DNA"/>
</dbReference>
<dbReference type="SUPFAM" id="SSF47090">
    <property type="entry name" value="PGBD-like"/>
    <property type="match status" value="1"/>
</dbReference>
<feature type="domain" description="Peptidoglycan binding-like" evidence="1">
    <location>
        <begin position="9"/>
        <end position="62"/>
    </location>
</feature>
<evidence type="ECO:0000313" key="3">
    <source>
        <dbReference type="EMBL" id="GAA4435810.1"/>
    </source>
</evidence>
<dbReference type="Pfam" id="PF13539">
    <property type="entry name" value="Peptidase_M15_4"/>
    <property type="match status" value="1"/>
</dbReference>
<dbReference type="Proteomes" id="UP001500552">
    <property type="component" value="Unassembled WGS sequence"/>
</dbReference>
<dbReference type="RefSeq" id="WP_345159970.1">
    <property type="nucleotide sequence ID" value="NZ_BAABHC010000016.1"/>
</dbReference>
<accession>A0ABP8LVW0</accession>
<evidence type="ECO:0000259" key="1">
    <source>
        <dbReference type="Pfam" id="PF01471"/>
    </source>
</evidence>
<evidence type="ECO:0000313" key="4">
    <source>
        <dbReference type="Proteomes" id="UP001500552"/>
    </source>
</evidence>
<feature type="domain" description="Peptidase M15C" evidence="2">
    <location>
        <begin position="189"/>
        <end position="253"/>
    </location>
</feature>
<dbReference type="Gene3D" id="3.30.1380.10">
    <property type="match status" value="1"/>
</dbReference>
<sequence>MQVLQFGDRGDDVRRWQYFLTGLQFEVGEADGVFGEKTSHATIAFQRLHQLAPDGIVGNKTAGTAMTLGFDLLNDDREGMMGANWPSKPDFRPLLSHEARASMFGYFSYRPLPLPRNPENIEVLDGWIARNIVRVEVPQLIRIKGSAAVYFHRLAAGQLIRLWHQWEQAGLLHHVLTWEGAYAPRFIRGSSRILSNHAFGTAFDINHDWNRLGMLPALVGQRGSVRELVSIANGNGFYWGGHFSRSDGMHFEVAWLG</sequence>
<evidence type="ECO:0000259" key="2">
    <source>
        <dbReference type="Pfam" id="PF13539"/>
    </source>
</evidence>
<dbReference type="InterPro" id="IPR009045">
    <property type="entry name" value="Zn_M74/Hedgehog-like"/>
</dbReference>
<gene>
    <name evidence="3" type="ORF">GCM10023188_28160</name>
</gene>
<proteinExistence type="predicted"/>
<dbReference type="InterPro" id="IPR036366">
    <property type="entry name" value="PGBDSf"/>
</dbReference>
<organism evidence="3 4">
    <name type="scientific">Pontibacter saemangeumensis</name>
    <dbReference type="NCBI Taxonomy" id="1084525"/>
    <lineage>
        <taxon>Bacteria</taxon>
        <taxon>Pseudomonadati</taxon>
        <taxon>Bacteroidota</taxon>
        <taxon>Cytophagia</taxon>
        <taxon>Cytophagales</taxon>
        <taxon>Hymenobacteraceae</taxon>
        <taxon>Pontibacter</taxon>
    </lineage>
</organism>
<dbReference type="Gene3D" id="1.10.101.10">
    <property type="entry name" value="PGBD-like superfamily/PGBD"/>
    <property type="match status" value="1"/>
</dbReference>
<name>A0ABP8LVW0_9BACT</name>
<comment type="caution">
    <text evidence="3">The sequence shown here is derived from an EMBL/GenBank/DDBJ whole genome shotgun (WGS) entry which is preliminary data.</text>
</comment>
<evidence type="ECO:0008006" key="5">
    <source>
        <dbReference type="Google" id="ProtNLM"/>
    </source>
</evidence>
<dbReference type="Pfam" id="PF01471">
    <property type="entry name" value="PG_binding_1"/>
    <property type="match status" value="1"/>
</dbReference>
<reference evidence="4" key="1">
    <citation type="journal article" date="2019" name="Int. J. Syst. Evol. Microbiol.">
        <title>The Global Catalogue of Microorganisms (GCM) 10K type strain sequencing project: providing services to taxonomists for standard genome sequencing and annotation.</title>
        <authorList>
            <consortium name="The Broad Institute Genomics Platform"/>
            <consortium name="The Broad Institute Genome Sequencing Center for Infectious Disease"/>
            <person name="Wu L."/>
            <person name="Ma J."/>
        </authorList>
    </citation>
    <scope>NUCLEOTIDE SEQUENCE [LARGE SCALE GENOMIC DNA]</scope>
    <source>
        <strain evidence="4">JCM 17926</strain>
    </source>
</reference>
<dbReference type="InterPro" id="IPR002477">
    <property type="entry name" value="Peptidoglycan-bd-like"/>
</dbReference>
<protein>
    <recommendedName>
        <fullName evidence="5">Peptidoglycan binding domain-containing protein</fullName>
    </recommendedName>
</protein>